<dbReference type="OrthoDB" id="2747330at2759"/>
<keyword evidence="1" id="KW-0645">Protease</keyword>
<organism evidence="1 2">
    <name type="scientific">Striga asiatica</name>
    <name type="common">Asiatic witchweed</name>
    <name type="synonym">Buchnera asiatica</name>
    <dbReference type="NCBI Taxonomy" id="4170"/>
    <lineage>
        <taxon>Eukaryota</taxon>
        <taxon>Viridiplantae</taxon>
        <taxon>Streptophyta</taxon>
        <taxon>Embryophyta</taxon>
        <taxon>Tracheophyta</taxon>
        <taxon>Spermatophyta</taxon>
        <taxon>Magnoliopsida</taxon>
        <taxon>eudicotyledons</taxon>
        <taxon>Gunneridae</taxon>
        <taxon>Pentapetalae</taxon>
        <taxon>asterids</taxon>
        <taxon>lamiids</taxon>
        <taxon>Lamiales</taxon>
        <taxon>Orobanchaceae</taxon>
        <taxon>Buchnereae</taxon>
        <taxon>Striga</taxon>
    </lineage>
</organism>
<sequence length="221" mass="24582">MVYLALEKENRALLLHDQGIIAKNVKGHCLSGQGGFLFLGDDLYDSSRIAWTRMSPDHTTTLPGSAELHFGGKITGFKNLNIVFDNGSSYTYFNSWIYHSLITFINEDLLSGKPVKEATEDRTLPLCWKGKRPFKSTRDVRKYSLIFPSGNASLGILNGTDVGLNSFNMIGECIRVQIQDNPTSTGADISMQDKLLVYDNEKHLIGWTPANCNQLSRSSTL</sequence>
<dbReference type="PANTHER" id="PTHR13683">
    <property type="entry name" value="ASPARTYL PROTEASES"/>
    <property type="match status" value="1"/>
</dbReference>
<dbReference type="Proteomes" id="UP000325081">
    <property type="component" value="Unassembled WGS sequence"/>
</dbReference>
<keyword evidence="1" id="KW-0378">Hydrolase</keyword>
<keyword evidence="2" id="KW-1185">Reference proteome</keyword>
<reference evidence="2" key="1">
    <citation type="journal article" date="2019" name="Curr. Biol.">
        <title>Genome Sequence of Striga asiatica Provides Insight into the Evolution of Plant Parasitism.</title>
        <authorList>
            <person name="Yoshida S."/>
            <person name="Kim S."/>
            <person name="Wafula E.K."/>
            <person name="Tanskanen J."/>
            <person name="Kim Y.M."/>
            <person name="Honaas L."/>
            <person name="Yang Z."/>
            <person name="Spallek T."/>
            <person name="Conn C.E."/>
            <person name="Ichihashi Y."/>
            <person name="Cheong K."/>
            <person name="Cui S."/>
            <person name="Der J.P."/>
            <person name="Gundlach H."/>
            <person name="Jiao Y."/>
            <person name="Hori C."/>
            <person name="Ishida J.K."/>
            <person name="Kasahara H."/>
            <person name="Kiba T."/>
            <person name="Kim M.S."/>
            <person name="Koo N."/>
            <person name="Laohavisit A."/>
            <person name="Lee Y.H."/>
            <person name="Lumba S."/>
            <person name="McCourt P."/>
            <person name="Mortimer J.C."/>
            <person name="Mutuku J.M."/>
            <person name="Nomura T."/>
            <person name="Sasaki-Sekimoto Y."/>
            <person name="Seto Y."/>
            <person name="Wang Y."/>
            <person name="Wakatake T."/>
            <person name="Sakakibara H."/>
            <person name="Demura T."/>
            <person name="Yamaguchi S."/>
            <person name="Yoneyama K."/>
            <person name="Manabe R.I."/>
            <person name="Nelson D.C."/>
            <person name="Schulman A.H."/>
            <person name="Timko M.P."/>
            <person name="dePamphilis C.W."/>
            <person name="Choi D."/>
            <person name="Shirasu K."/>
        </authorList>
    </citation>
    <scope>NUCLEOTIDE SEQUENCE [LARGE SCALE GENOMIC DNA]</scope>
    <source>
        <strain evidence="2">cv. UVA1</strain>
    </source>
</reference>
<evidence type="ECO:0000313" key="1">
    <source>
        <dbReference type="EMBL" id="GER34827.1"/>
    </source>
</evidence>
<proteinExistence type="predicted"/>
<gene>
    <name evidence="1" type="ORF">STAS_11080</name>
</gene>
<name>A0A5A7PRE0_STRAF</name>
<dbReference type="Gene3D" id="2.40.70.10">
    <property type="entry name" value="Acid Proteases"/>
    <property type="match status" value="1"/>
</dbReference>
<evidence type="ECO:0000313" key="2">
    <source>
        <dbReference type="Proteomes" id="UP000325081"/>
    </source>
</evidence>
<comment type="caution">
    <text evidence="1">The sequence shown here is derived from an EMBL/GenBank/DDBJ whole genome shotgun (WGS) entry which is preliminary data.</text>
</comment>
<dbReference type="GO" id="GO:0006508">
    <property type="term" value="P:proteolysis"/>
    <property type="evidence" value="ECO:0007669"/>
    <property type="project" value="UniProtKB-KW"/>
</dbReference>
<dbReference type="PANTHER" id="PTHR13683:SF800">
    <property type="entry name" value="EUKARYOTIC ASPARTYL PROTEASE FAMILY PROTEIN"/>
    <property type="match status" value="1"/>
</dbReference>
<dbReference type="InterPro" id="IPR001461">
    <property type="entry name" value="Aspartic_peptidase_A1"/>
</dbReference>
<dbReference type="AlphaFoldDB" id="A0A5A7PRE0"/>
<protein>
    <submittedName>
        <fullName evidence="1">Eukaryotic aspartyl protease family protein</fullName>
    </submittedName>
</protein>
<dbReference type="InterPro" id="IPR021109">
    <property type="entry name" value="Peptidase_aspartic_dom_sf"/>
</dbReference>
<dbReference type="EMBL" id="BKCP01004960">
    <property type="protein sequence ID" value="GER34827.1"/>
    <property type="molecule type" value="Genomic_DNA"/>
</dbReference>
<dbReference type="GO" id="GO:0004190">
    <property type="term" value="F:aspartic-type endopeptidase activity"/>
    <property type="evidence" value="ECO:0007669"/>
    <property type="project" value="InterPro"/>
</dbReference>
<accession>A0A5A7PRE0</accession>
<dbReference type="SUPFAM" id="SSF50630">
    <property type="entry name" value="Acid proteases"/>
    <property type="match status" value="1"/>
</dbReference>